<evidence type="ECO:0000256" key="1">
    <source>
        <dbReference type="SAM" id="Phobius"/>
    </source>
</evidence>
<protein>
    <recommendedName>
        <fullName evidence="5">Tetratricopeptide repeat-containing protein</fullName>
    </recommendedName>
</protein>
<dbReference type="EMBL" id="LT629740">
    <property type="protein sequence ID" value="SDT28061.1"/>
    <property type="molecule type" value="Genomic_DNA"/>
</dbReference>
<dbReference type="RefSeq" id="WP_157682151.1">
    <property type="nucleotide sequence ID" value="NZ_LT629740.1"/>
</dbReference>
<evidence type="ECO:0008006" key="5">
    <source>
        <dbReference type="Google" id="ProtNLM"/>
    </source>
</evidence>
<feature type="transmembrane region" description="Helical" evidence="1">
    <location>
        <begin position="387"/>
        <end position="407"/>
    </location>
</feature>
<evidence type="ECO:0000313" key="3">
    <source>
        <dbReference type="EMBL" id="SDT28061.1"/>
    </source>
</evidence>
<keyword evidence="1" id="KW-1133">Transmembrane helix</keyword>
<feature type="signal peptide" evidence="2">
    <location>
        <begin position="1"/>
        <end position="20"/>
    </location>
</feature>
<dbReference type="OrthoDB" id="732044at2"/>
<proteinExistence type="predicted"/>
<feature type="chain" id="PRO_5009267235" description="Tetratricopeptide repeat-containing protein" evidence="2">
    <location>
        <begin position="21"/>
        <end position="489"/>
    </location>
</feature>
<sequence>MLKKIVLLLLCFWYTLHADAMPPTGNADSLKYALRLNDQYLKEKKLIIYIKTYYGYIPIDSIKSANARMHEIFLKNNLEDSRAFELFSESIYQDRLLHTNEAKNALFAAVELAAKSNDHYLLYEFLTHIAFIESYEGNAIGAISSFRMAKRETIILNDAYLQAAVNVNISDIYYRYNFYNQSLYYLSQALMISIKHKVREPRLKNVIYYNISENYFRMGRLDSLENYNQKLKDSKDKSYKLYTYIKRTDYYIDLLQRNYKNAIDNILMLQKDNLYKFESLDKQNLAIAYYNDNTLDSAKKLIEQVLIDKAQNNHPEIKYNLYELLGEIAVKQNDQKRAAINFNMALQQSKDNTNKLIEVGDVALRMKLDDVENAYNQHVETYKSERLWLIMVVIVALLTIAFITLFYRNIKQKRHYEKLLFAAQKEEISFINSHNIRKHLSNILGIIDVINNSEDKGKEYLEAENYLTYSAKKLDEAIKNISEKLENGD</sequence>
<keyword evidence="1" id="KW-0472">Membrane</keyword>
<keyword evidence="1" id="KW-0812">Transmembrane</keyword>
<dbReference type="STRING" id="652787.SAMN05216490_2944"/>
<organism evidence="3 4">
    <name type="scientific">Mucilaginibacter mallensis</name>
    <dbReference type="NCBI Taxonomy" id="652787"/>
    <lineage>
        <taxon>Bacteria</taxon>
        <taxon>Pseudomonadati</taxon>
        <taxon>Bacteroidota</taxon>
        <taxon>Sphingobacteriia</taxon>
        <taxon>Sphingobacteriales</taxon>
        <taxon>Sphingobacteriaceae</taxon>
        <taxon>Mucilaginibacter</taxon>
    </lineage>
</organism>
<dbReference type="Gene3D" id="1.25.40.10">
    <property type="entry name" value="Tetratricopeptide repeat domain"/>
    <property type="match status" value="1"/>
</dbReference>
<keyword evidence="4" id="KW-1185">Reference proteome</keyword>
<name>A0A1H1Z2U1_MUCMA</name>
<evidence type="ECO:0000256" key="2">
    <source>
        <dbReference type="SAM" id="SignalP"/>
    </source>
</evidence>
<reference evidence="3 4" key="1">
    <citation type="submission" date="2016-10" db="EMBL/GenBank/DDBJ databases">
        <authorList>
            <person name="de Groot N.N."/>
        </authorList>
    </citation>
    <scope>NUCLEOTIDE SEQUENCE [LARGE SCALE GENOMIC DNA]</scope>
    <source>
        <strain evidence="3 4">MP1X4</strain>
    </source>
</reference>
<dbReference type="SUPFAM" id="SSF48452">
    <property type="entry name" value="TPR-like"/>
    <property type="match status" value="1"/>
</dbReference>
<keyword evidence="2" id="KW-0732">Signal</keyword>
<accession>A0A1H1Z2U1</accession>
<dbReference type="Proteomes" id="UP000199679">
    <property type="component" value="Chromosome I"/>
</dbReference>
<dbReference type="AlphaFoldDB" id="A0A1H1Z2U1"/>
<gene>
    <name evidence="3" type="ORF">SAMN05216490_2944</name>
</gene>
<dbReference type="InterPro" id="IPR011990">
    <property type="entry name" value="TPR-like_helical_dom_sf"/>
</dbReference>
<evidence type="ECO:0000313" key="4">
    <source>
        <dbReference type="Proteomes" id="UP000199679"/>
    </source>
</evidence>